<dbReference type="GO" id="GO:0006508">
    <property type="term" value="P:proteolysis"/>
    <property type="evidence" value="ECO:0007669"/>
    <property type="project" value="UniProtKB-KW"/>
</dbReference>
<proteinExistence type="predicted"/>
<dbReference type="GO" id="GO:0008233">
    <property type="term" value="F:peptidase activity"/>
    <property type="evidence" value="ECO:0007669"/>
    <property type="project" value="UniProtKB-KW"/>
</dbReference>
<evidence type="ECO:0000256" key="1">
    <source>
        <dbReference type="SAM" id="MobiDB-lite"/>
    </source>
</evidence>
<accession>A0A8S5LUH8</accession>
<name>A0A8S5LUH8_9CAUD</name>
<protein>
    <submittedName>
        <fullName evidence="2">Putative protease</fullName>
    </submittedName>
</protein>
<organism evidence="2">
    <name type="scientific">Podoviridae sp. ctrub15</name>
    <dbReference type="NCBI Taxonomy" id="2826581"/>
    <lineage>
        <taxon>Viruses</taxon>
        <taxon>Duplodnaviria</taxon>
        <taxon>Heunggongvirae</taxon>
        <taxon>Uroviricota</taxon>
        <taxon>Caudoviricetes</taxon>
    </lineage>
</organism>
<feature type="compositionally biased region" description="Low complexity" evidence="1">
    <location>
        <begin position="23"/>
        <end position="40"/>
    </location>
</feature>
<sequence length="239" mass="25157">MTDENIDAGATESANQATGMEGGNEQAASAGAEGSASSAATTQPEGNLLTGATGEAKEGDGEGSKPEGDQKPADEKKEQPEGAPEAYEDFKAPEGLKYDGQVMDAFKEVAKETNLSQTQAQHLLDKVAPVLAQRQMAQIAEVSKQWAERSQADKELSADWNRSMADIARVRDRFAKNEDGSVDPDIAEFMSTPIGNHPGLLKLLARAGRAIGEGSFPRGSEAGDGKVSPGDFYKSAKRG</sequence>
<feature type="compositionally biased region" description="Basic and acidic residues" evidence="1">
    <location>
        <begin position="55"/>
        <end position="80"/>
    </location>
</feature>
<feature type="region of interest" description="Disordered" evidence="1">
    <location>
        <begin position="213"/>
        <end position="239"/>
    </location>
</feature>
<reference evidence="2" key="1">
    <citation type="journal article" date="2021" name="Proc. Natl. Acad. Sci. U.S.A.">
        <title>A Catalog of Tens of Thousands of Viruses from Human Metagenomes Reveals Hidden Associations with Chronic Diseases.</title>
        <authorList>
            <person name="Tisza M.J."/>
            <person name="Buck C.B."/>
        </authorList>
    </citation>
    <scope>NUCLEOTIDE SEQUENCE</scope>
    <source>
        <strain evidence="2">Ctrub15</strain>
    </source>
</reference>
<keyword evidence="2" id="KW-0378">Hydrolase</keyword>
<evidence type="ECO:0000313" key="2">
    <source>
        <dbReference type="EMBL" id="DAD73681.1"/>
    </source>
</evidence>
<keyword evidence="2" id="KW-0645">Protease</keyword>
<feature type="region of interest" description="Disordered" evidence="1">
    <location>
        <begin position="1"/>
        <end position="95"/>
    </location>
</feature>
<dbReference type="EMBL" id="BK014743">
    <property type="protein sequence ID" value="DAD73681.1"/>
    <property type="molecule type" value="Genomic_DNA"/>
</dbReference>